<comment type="caution">
    <text evidence="1">The sequence shown here is derived from an EMBL/GenBank/DDBJ whole genome shotgun (WGS) entry which is preliminary data.</text>
</comment>
<dbReference type="Proteomes" id="UP001373714">
    <property type="component" value="Unassembled WGS sequence"/>
</dbReference>
<name>A0AAV9VPK0_9PEZI</name>
<evidence type="ECO:0000313" key="1">
    <source>
        <dbReference type="EMBL" id="KAK6363591.1"/>
    </source>
</evidence>
<protein>
    <submittedName>
        <fullName evidence="1">Uncharacterized protein</fullName>
    </submittedName>
</protein>
<gene>
    <name evidence="1" type="ORF">TWF730_001015</name>
</gene>
<dbReference type="AlphaFoldDB" id="A0AAV9VPK0"/>
<organism evidence="1 2">
    <name type="scientific">Orbilia blumenaviensis</name>
    <dbReference type="NCBI Taxonomy" id="1796055"/>
    <lineage>
        <taxon>Eukaryota</taxon>
        <taxon>Fungi</taxon>
        <taxon>Dikarya</taxon>
        <taxon>Ascomycota</taxon>
        <taxon>Pezizomycotina</taxon>
        <taxon>Orbiliomycetes</taxon>
        <taxon>Orbiliales</taxon>
        <taxon>Orbiliaceae</taxon>
        <taxon>Orbilia</taxon>
    </lineage>
</organism>
<reference evidence="1 2" key="1">
    <citation type="submission" date="2019-10" db="EMBL/GenBank/DDBJ databases">
        <authorList>
            <person name="Palmer J.M."/>
        </authorList>
    </citation>
    <scope>NUCLEOTIDE SEQUENCE [LARGE SCALE GENOMIC DNA]</scope>
    <source>
        <strain evidence="1 2">TWF730</strain>
    </source>
</reference>
<proteinExistence type="predicted"/>
<keyword evidence="2" id="KW-1185">Reference proteome</keyword>
<dbReference type="EMBL" id="JAVHNS010000001">
    <property type="protein sequence ID" value="KAK6363591.1"/>
    <property type="molecule type" value="Genomic_DNA"/>
</dbReference>
<accession>A0AAV9VPK0</accession>
<sequence length="100" mass="11028">MGIAFSPRLTPGMRVREWEAQNMLALPNTGQQPSLGPFLSPLWSASTNLLDKGAREPPRHGLPVGGRKGELSDRWGYVYPHQAIRKLLHGVTWSAWLGVG</sequence>
<evidence type="ECO:0000313" key="2">
    <source>
        <dbReference type="Proteomes" id="UP001373714"/>
    </source>
</evidence>